<dbReference type="SUPFAM" id="SSF54631">
    <property type="entry name" value="CBS-domain pair"/>
    <property type="match status" value="1"/>
</dbReference>
<dbReference type="Pfam" id="PF07085">
    <property type="entry name" value="DRTGG"/>
    <property type="match status" value="1"/>
</dbReference>
<protein>
    <recommendedName>
        <fullName evidence="2">inorganic diphosphatase</fullName>
        <ecNumber evidence="2">3.6.1.1</ecNumber>
    </recommendedName>
    <alternativeName>
        <fullName evidence="6">Pyrophosphate phospho-hydrolase</fullName>
    </alternativeName>
</protein>
<dbReference type="InterPro" id="IPR010766">
    <property type="entry name" value="DRTGG"/>
</dbReference>
<reference evidence="10" key="1">
    <citation type="submission" date="2020-08" db="EMBL/GenBank/DDBJ databases">
        <title>Genome public.</title>
        <authorList>
            <person name="Liu C."/>
            <person name="Sun Q."/>
        </authorList>
    </citation>
    <scope>NUCLEOTIDE SEQUENCE</scope>
    <source>
        <strain evidence="10">NSJ-55</strain>
    </source>
</reference>
<comment type="cofactor">
    <cofactor evidence="1">
        <name>Mn(2+)</name>
        <dbReference type="ChEBI" id="CHEBI:29035"/>
    </cofactor>
</comment>
<dbReference type="PANTHER" id="PTHR12112">
    <property type="entry name" value="BNIP - RELATED"/>
    <property type="match status" value="1"/>
</dbReference>
<keyword evidence="11" id="KW-1185">Reference proteome</keyword>
<dbReference type="InterPro" id="IPR000644">
    <property type="entry name" value="CBS_dom"/>
</dbReference>
<dbReference type="InterPro" id="IPR001667">
    <property type="entry name" value="DDH_dom"/>
</dbReference>
<dbReference type="GO" id="GO:0005737">
    <property type="term" value="C:cytoplasm"/>
    <property type="evidence" value="ECO:0007669"/>
    <property type="project" value="InterPro"/>
</dbReference>
<dbReference type="PANTHER" id="PTHR12112:SF22">
    <property type="entry name" value="MANGANESE-DEPENDENT INORGANIC PYROPHOSPHATASE-RELATED"/>
    <property type="match status" value="1"/>
</dbReference>
<dbReference type="Pfam" id="PF01368">
    <property type="entry name" value="DHH"/>
    <property type="match status" value="1"/>
</dbReference>
<evidence type="ECO:0000256" key="5">
    <source>
        <dbReference type="ARBA" id="ARBA00023211"/>
    </source>
</evidence>
<evidence type="ECO:0000259" key="9">
    <source>
        <dbReference type="PROSITE" id="PS51371"/>
    </source>
</evidence>
<dbReference type="NCBIfam" id="NF011442">
    <property type="entry name" value="PRK14869.1-4"/>
    <property type="match status" value="1"/>
</dbReference>
<keyword evidence="5" id="KW-0464">Manganese</keyword>
<evidence type="ECO:0000313" key="10">
    <source>
        <dbReference type="EMBL" id="MBC5688352.1"/>
    </source>
</evidence>
<evidence type="ECO:0000256" key="1">
    <source>
        <dbReference type="ARBA" id="ARBA00001936"/>
    </source>
</evidence>
<dbReference type="CDD" id="cd04597">
    <property type="entry name" value="CBS_pair_inorgPPase"/>
    <property type="match status" value="1"/>
</dbReference>
<keyword evidence="8" id="KW-0129">CBS domain</keyword>
<dbReference type="InterPro" id="IPR046342">
    <property type="entry name" value="CBS_dom_sf"/>
</dbReference>
<keyword evidence="4 10" id="KW-0378">Hydrolase</keyword>
<dbReference type="SMART" id="SM00116">
    <property type="entry name" value="CBS"/>
    <property type="match status" value="2"/>
</dbReference>
<dbReference type="PROSITE" id="PS51371">
    <property type="entry name" value="CBS"/>
    <property type="match status" value="1"/>
</dbReference>
<dbReference type="SUPFAM" id="SSF75138">
    <property type="entry name" value="HprK N-terminal domain-like"/>
    <property type="match status" value="1"/>
</dbReference>
<proteinExistence type="predicted"/>
<accession>A0A923RRG2</accession>
<dbReference type="Proteomes" id="UP000652477">
    <property type="component" value="Unassembled WGS sequence"/>
</dbReference>
<evidence type="ECO:0000256" key="8">
    <source>
        <dbReference type="PROSITE-ProRule" id="PRU00703"/>
    </source>
</evidence>
<dbReference type="RefSeq" id="WP_186874972.1">
    <property type="nucleotide sequence ID" value="NZ_JACOPF010000001.1"/>
</dbReference>
<dbReference type="Gene3D" id="3.10.310.20">
    <property type="entry name" value="DHHA2 domain"/>
    <property type="match status" value="1"/>
</dbReference>
<dbReference type="InterPro" id="IPR038222">
    <property type="entry name" value="DHHA2_dom_sf"/>
</dbReference>
<sequence length="550" mass="61590">MKKEENGRKVYVVGHKNPDTDSICSAIAYADLKTKLTGIEHTPRRAGQLNEETQYVLERFGVKVPALLSDLRVQIKDVELRHVEGIQGSVSIKTAWAEMKELNIKTLPVTRNGKLEGLITIGDIATSYMDVYDSTILSTARTQYRNIASAVGGKVITGNAHSYLQKGKVAIASSSKVLMSEFIKENDLLIVGDRPDAQQYGIDANVGCIVVCHNAPIADRIIQQAEERQIVMIQTPYDTFTVARQINQSIPVRHFMSKEGLVTFRMRDYVDDVKEVMARKKFRDFPILDGKGNFLGFISRRRLLNCRKKQVILVDHNEKNQAVDGVEEAEVLEIIDHHRLSSIETMGPVFFRNQPVGCTATIIYQMYQEEDILVDAQNAALLCSAIISDTLMFRSPTCTPLDEQSARNLARIAGIEIEELAQEMFHAGSNLKGKTAEEICFLDFKQFTVNDTVFGVGQVNSMSADELKEIKEIVLPHLEKARKSHSLDMIFFMLTDIIAESSELLCCGMEAREKIINAYDLREDTADLMLKGVVSRKKQLVPTLVGALQQ</sequence>
<evidence type="ECO:0000313" key="11">
    <source>
        <dbReference type="Proteomes" id="UP000652477"/>
    </source>
</evidence>
<dbReference type="GO" id="GO:0004427">
    <property type="term" value="F:inorganic diphosphate phosphatase activity"/>
    <property type="evidence" value="ECO:0007669"/>
    <property type="project" value="UniProtKB-EC"/>
</dbReference>
<dbReference type="Gene3D" id="3.90.1640.10">
    <property type="entry name" value="inorganic pyrophosphatase (n-terminal core)"/>
    <property type="match status" value="2"/>
</dbReference>
<organism evidence="10 11">
    <name type="scientific">Mediterraneibacter hominis</name>
    <dbReference type="NCBI Taxonomy" id="2763054"/>
    <lineage>
        <taxon>Bacteria</taxon>
        <taxon>Bacillati</taxon>
        <taxon>Bacillota</taxon>
        <taxon>Clostridia</taxon>
        <taxon>Lachnospirales</taxon>
        <taxon>Lachnospiraceae</taxon>
        <taxon>Mediterraneibacter</taxon>
    </lineage>
</organism>
<dbReference type="NCBIfam" id="NF011443">
    <property type="entry name" value="PRK14869.1-5"/>
    <property type="match status" value="1"/>
</dbReference>
<dbReference type="EMBL" id="JACOPF010000001">
    <property type="protein sequence ID" value="MBC5688352.1"/>
    <property type="molecule type" value="Genomic_DNA"/>
</dbReference>
<dbReference type="AlphaFoldDB" id="A0A923RRG2"/>
<dbReference type="InterPro" id="IPR004097">
    <property type="entry name" value="DHHA2"/>
</dbReference>
<comment type="catalytic activity">
    <reaction evidence="7">
        <text>diphosphate + H2O = 2 phosphate + H(+)</text>
        <dbReference type="Rhea" id="RHEA:24576"/>
        <dbReference type="ChEBI" id="CHEBI:15377"/>
        <dbReference type="ChEBI" id="CHEBI:15378"/>
        <dbReference type="ChEBI" id="CHEBI:33019"/>
        <dbReference type="ChEBI" id="CHEBI:43474"/>
        <dbReference type="EC" id="3.6.1.1"/>
    </reaction>
</comment>
<gene>
    <name evidence="10" type="ORF">H8S37_05345</name>
</gene>
<dbReference type="Pfam" id="PF00571">
    <property type="entry name" value="CBS"/>
    <property type="match status" value="2"/>
</dbReference>
<feature type="domain" description="CBS" evidence="9">
    <location>
        <begin position="256"/>
        <end position="314"/>
    </location>
</feature>
<comment type="caution">
    <text evidence="10">The sequence shown here is derived from an EMBL/GenBank/DDBJ whole genome shotgun (WGS) entry which is preliminary data.</text>
</comment>
<dbReference type="Pfam" id="PF02833">
    <property type="entry name" value="DHHA2"/>
    <property type="match status" value="1"/>
</dbReference>
<dbReference type="SMART" id="SM01131">
    <property type="entry name" value="DHHA2"/>
    <property type="match status" value="1"/>
</dbReference>
<dbReference type="GO" id="GO:0046872">
    <property type="term" value="F:metal ion binding"/>
    <property type="evidence" value="ECO:0007669"/>
    <property type="project" value="UniProtKB-KW"/>
</dbReference>
<name>A0A923RRG2_9FIRM</name>
<dbReference type="EC" id="3.6.1.1" evidence="2"/>
<keyword evidence="3" id="KW-0479">Metal-binding</keyword>
<dbReference type="Gene3D" id="3.40.1390.20">
    <property type="entry name" value="HprK N-terminal domain-like"/>
    <property type="match status" value="1"/>
</dbReference>
<evidence type="ECO:0000256" key="4">
    <source>
        <dbReference type="ARBA" id="ARBA00022801"/>
    </source>
</evidence>
<dbReference type="InterPro" id="IPR028979">
    <property type="entry name" value="Ser_kin/Pase_Hpr-like_N_sf"/>
</dbReference>
<dbReference type="FunFam" id="3.90.1640.10:FF:000001">
    <property type="entry name" value="Probable manganese-dependent inorganic pyrophosphatase"/>
    <property type="match status" value="1"/>
</dbReference>
<evidence type="ECO:0000256" key="6">
    <source>
        <dbReference type="ARBA" id="ARBA00032535"/>
    </source>
</evidence>
<dbReference type="SUPFAM" id="SSF64182">
    <property type="entry name" value="DHH phosphoesterases"/>
    <property type="match status" value="1"/>
</dbReference>
<dbReference type="InterPro" id="IPR038763">
    <property type="entry name" value="DHH_sf"/>
</dbReference>
<evidence type="ECO:0000256" key="2">
    <source>
        <dbReference type="ARBA" id="ARBA00012146"/>
    </source>
</evidence>
<dbReference type="Gene3D" id="3.10.580.10">
    <property type="entry name" value="CBS-domain"/>
    <property type="match status" value="1"/>
</dbReference>
<evidence type="ECO:0000256" key="7">
    <source>
        <dbReference type="ARBA" id="ARBA00047820"/>
    </source>
</evidence>
<evidence type="ECO:0000256" key="3">
    <source>
        <dbReference type="ARBA" id="ARBA00022723"/>
    </source>
</evidence>